<sequence>MIEPNGVTTGEFRVLRVVPQQNHQIQAAAPLLIHNTVHASQSSQSNNYLSGASMGTGVVKLSIGHGSGSSPSSSAKGKEKVSGPLLFENCKPAFQIGQLMQESLGQSHGSLSVNEKVTNSGAGVVHEVHPSLPIVVPLDTISALKESNEQPPLNLES</sequence>
<name>A0AAV2D3D9_9ROSI</name>
<dbReference type="AlphaFoldDB" id="A0AAV2D3D9"/>
<organism evidence="1 2">
    <name type="scientific">Linum trigynum</name>
    <dbReference type="NCBI Taxonomy" id="586398"/>
    <lineage>
        <taxon>Eukaryota</taxon>
        <taxon>Viridiplantae</taxon>
        <taxon>Streptophyta</taxon>
        <taxon>Embryophyta</taxon>
        <taxon>Tracheophyta</taxon>
        <taxon>Spermatophyta</taxon>
        <taxon>Magnoliopsida</taxon>
        <taxon>eudicotyledons</taxon>
        <taxon>Gunneridae</taxon>
        <taxon>Pentapetalae</taxon>
        <taxon>rosids</taxon>
        <taxon>fabids</taxon>
        <taxon>Malpighiales</taxon>
        <taxon>Linaceae</taxon>
        <taxon>Linum</taxon>
    </lineage>
</organism>
<evidence type="ECO:0000313" key="2">
    <source>
        <dbReference type="Proteomes" id="UP001497516"/>
    </source>
</evidence>
<accession>A0AAV2D3D9</accession>
<reference evidence="1 2" key="1">
    <citation type="submission" date="2024-04" db="EMBL/GenBank/DDBJ databases">
        <authorList>
            <person name="Fracassetti M."/>
        </authorList>
    </citation>
    <scope>NUCLEOTIDE SEQUENCE [LARGE SCALE GENOMIC DNA]</scope>
</reference>
<dbReference type="EMBL" id="OZ034814">
    <property type="protein sequence ID" value="CAL1363530.1"/>
    <property type="molecule type" value="Genomic_DNA"/>
</dbReference>
<proteinExistence type="predicted"/>
<protein>
    <submittedName>
        <fullName evidence="1">Uncharacterized protein</fullName>
    </submittedName>
</protein>
<dbReference type="Proteomes" id="UP001497516">
    <property type="component" value="Chromosome 10"/>
</dbReference>
<evidence type="ECO:0000313" key="1">
    <source>
        <dbReference type="EMBL" id="CAL1363530.1"/>
    </source>
</evidence>
<gene>
    <name evidence="1" type="ORF">LTRI10_LOCUS9965</name>
</gene>
<keyword evidence="2" id="KW-1185">Reference proteome</keyword>